<feature type="region of interest" description="Disordered" evidence="1">
    <location>
        <begin position="568"/>
        <end position="592"/>
    </location>
</feature>
<feature type="region of interest" description="Disordered" evidence="1">
    <location>
        <begin position="301"/>
        <end position="364"/>
    </location>
</feature>
<dbReference type="Proteomes" id="UP001153069">
    <property type="component" value="Unassembled WGS sequence"/>
</dbReference>
<protein>
    <submittedName>
        <fullName evidence="2">Platelet-activating factor acetylhydrolase IB subunit gamma</fullName>
    </submittedName>
</protein>
<feature type="region of interest" description="Disordered" evidence="1">
    <location>
        <begin position="415"/>
        <end position="445"/>
    </location>
</feature>
<dbReference type="PANTHER" id="PTHR11852:SF0">
    <property type="entry name" value="PLATELET-ACTIVATING FACTOR ACETYLHYDROLASE IB SUBUNIT BETA HOMOLOG"/>
    <property type="match status" value="1"/>
</dbReference>
<organism evidence="2 3">
    <name type="scientific">Seminavis robusta</name>
    <dbReference type="NCBI Taxonomy" id="568900"/>
    <lineage>
        <taxon>Eukaryota</taxon>
        <taxon>Sar</taxon>
        <taxon>Stramenopiles</taxon>
        <taxon>Ochrophyta</taxon>
        <taxon>Bacillariophyta</taxon>
        <taxon>Bacillariophyceae</taxon>
        <taxon>Bacillariophycidae</taxon>
        <taxon>Naviculales</taxon>
        <taxon>Naviculaceae</taxon>
        <taxon>Seminavis</taxon>
    </lineage>
</organism>
<dbReference type="OrthoDB" id="505607at2759"/>
<reference evidence="2" key="1">
    <citation type="submission" date="2020-06" db="EMBL/GenBank/DDBJ databases">
        <authorList>
            <consortium name="Plant Systems Biology data submission"/>
        </authorList>
    </citation>
    <scope>NUCLEOTIDE SEQUENCE</scope>
    <source>
        <strain evidence="2">D6</strain>
    </source>
</reference>
<sequence length="592" mass="66987">MSGLGGLAASPSNGHISPMELESLAAGGDYNGDNNANKSNKNKNASLDRLSGVPSQPLQQLWMMIRLYFELYPRPMYAATGAFLTFLLYKWAPFSGSAASMRNYMTHDYTALEDNFNLQTAQVDHWCLFGGDDKCYCEDPTEAQSRSEVHGWSNSHKRNKWIVTEAIGKYGAKNIDVVFFGDQTVQSWDGLWLDRQAPEGKQISAYFNKTFQSKDSLFTGVPLGIYGDRLNNILWRIKHGEIPKSLDPKVFWLIMGTNDLALGMCSEEVVTLGIMRIAEELHHQYPTSIVVIQGILPRSNHKDGSLEGKTSGGGGGHFGRGNKDPREAAIKRAKKKAKQEAMAKANGGKQPPLTAMSPANGGGGRQLRLTSTTNNPMDVFLDNYLDQYNDTEVTNQLMEDYWGPHVPSMDEEYEYEHEYEHDQQATEERRDLEEGETKSAKPESVTVIGKPKESYTYQDKDKVIPESQQHKTKLPHFDFYLWPSIKAINKELEGFCAKHEHLVYFDADDLVLGSIGNEHYRAAHKTIITALMPNYVHLSYQGHQVVLNVLNDELKRIIYDDDEENDIETAKANKDKHQHQRRRQQEEEQQQQ</sequence>
<gene>
    <name evidence="2" type="ORF">SEMRO_360_G126340.1</name>
</gene>
<evidence type="ECO:0000313" key="3">
    <source>
        <dbReference type="Proteomes" id="UP001153069"/>
    </source>
</evidence>
<keyword evidence="3" id="KW-1185">Reference proteome</keyword>
<dbReference type="AlphaFoldDB" id="A0A9N8HFQ9"/>
<evidence type="ECO:0000313" key="2">
    <source>
        <dbReference type="EMBL" id="CAB9508783.1"/>
    </source>
</evidence>
<feature type="compositionally biased region" description="Gly residues" evidence="1">
    <location>
        <begin position="310"/>
        <end position="319"/>
    </location>
</feature>
<comment type="caution">
    <text evidence="2">The sequence shown here is derived from an EMBL/GenBank/DDBJ whole genome shotgun (WGS) entry which is preliminary data.</text>
</comment>
<dbReference type="InterPro" id="IPR036514">
    <property type="entry name" value="SGNH_hydro_sf"/>
</dbReference>
<name>A0A9N8HFQ9_9STRA</name>
<feature type="region of interest" description="Disordered" evidence="1">
    <location>
        <begin position="27"/>
        <end position="52"/>
    </location>
</feature>
<dbReference type="SUPFAM" id="SSF52266">
    <property type="entry name" value="SGNH hydrolase"/>
    <property type="match status" value="2"/>
</dbReference>
<feature type="compositionally biased region" description="Basic and acidic residues" evidence="1">
    <location>
        <begin position="321"/>
        <end position="330"/>
    </location>
</feature>
<feature type="compositionally biased region" description="Basic and acidic residues" evidence="1">
    <location>
        <begin position="416"/>
        <end position="441"/>
    </location>
</feature>
<accession>A0A9N8HFQ9</accession>
<evidence type="ECO:0000256" key="1">
    <source>
        <dbReference type="SAM" id="MobiDB-lite"/>
    </source>
</evidence>
<dbReference type="PANTHER" id="PTHR11852">
    <property type="entry name" value="PLATELET-ACTIVATING FACTOR ACETYLHYDROLASE"/>
    <property type="match status" value="1"/>
</dbReference>
<proteinExistence type="predicted"/>
<feature type="compositionally biased region" description="Low complexity" evidence="1">
    <location>
        <begin position="27"/>
        <end position="45"/>
    </location>
</feature>
<dbReference type="EMBL" id="CAICTM010000359">
    <property type="protein sequence ID" value="CAB9508783.1"/>
    <property type="molecule type" value="Genomic_DNA"/>
</dbReference>
<dbReference type="Gene3D" id="3.40.50.1110">
    <property type="entry name" value="SGNH hydrolase"/>
    <property type="match status" value="1"/>
</dbReference>